<feature type="chain" id="PRO_5040125505" evidence="1">
    <location>
        <begin position="21"/>
        <end position="159"/>
    </location>
</feature>
<dbReference type="EMBL" id="JAAAIN010000700">
    <property type="protein sequence ID" value="KAG0311587.1"/>
    <property type="molecule type" value="Genomic_DNA"/>
</dbReference>
<evidence type="ECO:0000313" key="3">
    <source>
        <dbReference type="Proteomes" id="UP000823405"/>
    </source>
</evidence>
<keyword evidence="1" id="KW-0732">Signal</keyword>
<keyword evidence="3" id="KW-1185">Reference proteome</keyword>
<dbReference type="OrthoDB" id="2368393at2759"/>
<dbReference type="AlphaFoldDB" id="A0A9P6R713"/>
<organism evidence="2 3">
    <name type="scientific">Linnemannia gamsii</name>
    <dbReference type="NCBI Taxonomy" id="64522"/>
    <lineage>
        <taxon>Eukaryota</taxon>
        <taxon>Fungi</taxon>
        <taxon>Fungi incertae sedis</taxon>
        <taxon>Mucoromycota</taxon>
        <taxon>Mortierellomycotina</taxon>
        <taxon>Mortierellomycetes</taxon>
        <taxon>Mortierellales</taxon>
        <taxon>Mortierellaceae</taxon>
        <taxon>Linnemannia</taxon>
    </lineage>
</organism>
<evidence type="ECO:0000313" key="2">
    <source>
        <dbReference type="EMBL" id="KAG0311587.1"/>
    </source>
</evidence>
<evidence type="ECO:0000256" key="1">
    <source>
        <dbReference type="SAM" id="SignalP"/>
    </source>
</evidence>
<comment type="caution">
    <text evidence="2">The sequence shown here is derived from an EMBL/GenBank/DDBJ whole genome shotgun (WGS) entry which is preliminary data.</text>
</comment>
<dbReference type="Proteomes" id="UP000823405">
    <property type="component" value="Unassembled WGS sequence"/>
</dbReference>
<proteinExistence type="predicted"/>
<name>A0A9P6R713_9FUNG</name>
<feature type="signal peptide" evidence="1">
    <location>
        <begin position="1"/>
        <end position="20"/>
    </location>
</feature>
<accession>A0A9P6R713</accession>
<sequence length="159" mass="17656">MHIKISVALMALLLVTRAQAALCSSEWQQMSGGDGDEDEPMELDSTLKATADSSKDLITNFLNIYDIDGIVCPEEMFKALVVSRNALCQTSYSSEAIKSCRAFGEDCISIPGEWGCGVVTETMKRGCFFRPFEAPSGKTVPKVTFDHEDDYIWYRHPLN</sequence>
<reference evidence="2" key="1">
    <citation type="journal article" date="2020" name="Fungal Divers.">
        <title>Resolving the Mortierellaceae phylogeny through synthesis of multi-gene phylogenetics and phylogenomics.</title>
        <authorList>
            <person name="Vandepol N."/>
            <person name="Liber J."/>
            <person name="Desiro A."/>
            <person name="Na H."/>
            <person name="Kennedy M."/>
            <person name="Barry K."/>
            <person name="Grigoriev I.V."/>
            <person name="Miller A.N."/>
            <person name="O'Donnell K."/>
            <person name="Stajich J.E."/>
            <person name="Bonito G."/>
        </authorList>
    </citation>
    <scope>NUCLEOTIDE SEQUENCE</scope>
    <source>
        <strain evidence="2">NVP60</strain>
    </source>
</reference>
<protein>
    <submittedName>
        <fullName evidence="2">Uncharacterized protein</fullName>
    </submittedName>
</protein>
<gene>
    <name evidence="2" type="ORF">BGZ97_011786</name>
</gene>